<protein>
    <recommendedName>
        <fullName evidence="8">PHD-type domain-containing protein</fullName>
    </recommendedName>
</protein>
<dbReference type="InterPro" id="IPR032308">
    <property type="entry name" value="TDBD"/>
</dbReference>
<gene>
    <name evidence="9" type="ORF">ZOSMA_37G01220</name>
</gene>
<proteinExistence type="predicted"/>
<dbReference type="STRING" id="29655.A0A0K9P5G7"/>
<reference evidence="10" key="1">
    <citation type="journal article" date="2016" name="Nature">
        <title>The genome of the seagrass Zostera marina reveals angiosperm adaptation to the sea.</title>
        <authorList>
            <person name="Olsen J.L."/>
            <person name="Rouze P."/>
            <person name="Verhelst B."/>
            <person name="Lin Y.-C."/>
            <person name="Bayer T."/>
            <person name="Collen J."/>
            <person name="Dattolo E."/>
            <person name="De Paoli E."/>
            <person name="Dittami S."/>
            <person name="Maumus F."/>
            <person name="Michel G."/>
            <person name="Kersting A."/>
            <person name="Lauritano C."/>
            <person name="Lohaus R."/>
            <person name="Toepel M."/>
            <person name="Tonon T."/>
            <person name="Vanneste K."/>
            <person name="Amirebrahimi M."/>
            <person name="Brakel J."/>
            <person name="Bostroem C."/>
            <person name="Chovatia M."/>
            <person name="Grimwood J."/>
            <person name="Jenkins J.W."/>
            <person name="Jueterbock A."/>
            <person name="Mraz A."/>
            <person name="Stam W.T."/>
            <person name="Tice H."/>
            <person name="Bornberg-Bauer E."/>
            <person name="Green P.J."/>
            <person name="Pearson G.A."/>
            <person name="Procaccini G."/>
            <person name="Duarte C.M."/>
            <person name="Schmutz J."/>
            <person name="Reusch T.B.H."/>
            <person name="Van de Peer Y."/>
        </authorList>
    </citation>
    <scope>NUCLEOTIDE SEQUENCE [LARGE SCALE GENOMIC DNA]</scope>
    <source>
        <strain evidence="10">cv. Finnish</strain>
    </source>
</reference>
<evidence type="ECO:0000259" key="8">
    <source>
        <dbReference type="PROSITE" id="PS50016"/>
    </source>
</evidence>
<dbReference type="GO" id="GO:0042393">
    <property type="term" value="F:histone binding"/>
    <property type="evidence" value="ECO:0000318"/>
    <property type="project" value="GO_Central"/>
</dbReference>
<evidence type="ECO:0000256" key="6">
    <source>
        <dbReference type="PROSITE-ProRule" id="PRU00146"/>
    </source>
</evidence>
<keyword evidence="3 6" id="KW-0863">Zinc-finger</keyword>
<dbReference type="SMART" id="SM00249">
    <property type="entry name" value="PHD"/>
    <property type="match status" value="2"/>
</dbReference>
<dbReference type="PANTHER" id="PTHR47025">
    <property type="entry name" value="AUTOIMMUNE REGULATOR"/>
    <property type="match status" value="1"/>
</dbReference>
<dbReference type="GO" id="GO:0045944">
    <property type="term" value="P:positive regulation of transcription by RNA polymerase II"/>
    <property type="evidence" value="ECO:0000318"/>
    <property type="project" value="GO_Central"/>
</dbReference>
<dbReference type="GO" id="GO:0008270">
    <property type="term" value="F:zinc ion binding"/>
    <property type="evidence" value="ECO:0007669"/>
    <property type="project" value="UniProtKB-KW"/>
</dbReference>
<dbReference type="OMA" id="FHIECVS"/>
<evidence type="ECO:0000256" key="4">
    <source>
        <dbReference type="ARBA" id="ARBA00022833"/>
    </source>
</evidence>
<evidence type="ECO:0000256" key="1">
    <source>
        <dbReference type="ARBA" id="ARBA00004123"/>
    </source>
</evidence>
<dbReference type="InterPro" id="IPR013083">
    <property type="entry name" value="Znf_RING/FYVE/PHD"/>
</dbReference>
<dbReference type="GO" id="GO:0003682">
    <property type="term" value="F:chromatin binding"/>
    <property type="evidence" value="ECO:0000318"/>
    <property type="project" value="GO_Central"/>
</dbReference>
<feature type="domain" description="PHD-type" evidence="8">
    <location>
        <begin position="656"/>
        <end position="716"/>
    </location>
</feature>
<name>A0A0K9P5G7_ZOSMR</name>
<dbReference type="GO" id="GO:0005634">
    <property type="term" value="C:nucleus"/>
    <property type="evidence" value="ECO:0000318"/>
    <property type="project" value="GO_Central"/>
</dbReference>
<dbReference type="InterPro" id="IPR011011">
    <property type="entry name" value="Znf_FYVE_PHD"/>
</dbReference>
<dbReference type="CDD" id="cd15568">
    <property type="entry name" value="PHD5_NSD"/>
    <property type="match status" value="1"/>
</dbReference>
<evidence type="ECO:0000256" key="5">
    <source>
        <dbReference type="ARBA" id="ARBA00023242"/>
    </source>
</evidence>
<dbReference type="GO" id="GO:0000977">
    <property type="term" value="F:RNA polymerase II transcription regulatory region sequence-specific DNA binding"/>
    <property type="evidence" value="ECO:0000318"/>
    <property type="project" value="GO_Central"/>
</dbReference>
<keyword evidence="2" id="KW-0479">Metal-binding</keyword>
<keyword evidence="5" id="KW-0539">Nucleus</keyword>
<dbReference type="InterPro" id="IPR056511">
    <property type="entry name" value="IDM1_C"/>
</dbReference>
<dbReference type="Gene3D" id="3.30.40.10">
    <property type="entry name" value="Zinc/RING finger domain, C3HC4 (zinc finger)"/>
    <property type="match status" value="2"/>
</dbReference>
<feature type="region of interest" description="Disordered" evidence="7">
    <location>
        <begin position="50"/>
        <end position="89"/>
    </location>
</feature>
<dbReference type="Pfam" id="PF23011">
    <property type="entry name" value="PHD-1st_NSD"/>
    <property type="match status" value="1"/>
</dbReference>
<dbReference type="Pfam" id="PF16135">
    <property type="entry name" value="TDBD"/>
    <property type="match status" value="2"/>
</dbReference>
<evidence type="ECO:0000256" key="7">
    <source>
        <dbReference type="SAM" id="MobiDB-lite"/>
    </source>
</evidence>
<dbReference type="InterPro" id="IPR019787">
    <property type="entry name" value="Znf_PHD-finger"/>
</dbReference>
<dbReference type="OrthoDB" id="1903104at2759"/>
<dbReference type="PROSITE" id="PS50016">
    <property type="entry name" value="ZF_PHD_2"/>
    <property type="match status" value="2"/>
</dbReference>
<dbReference type="PROSITE" id="PS01359">
    <property type="entry name" value="ZF_PHD_1"/>
    <property type="match status" value="1"/>
</dbReference>
<evidence type="ECO:0000256" key="2">
    <source>
        <dbReference type="ARBA" id="ARBA00022723"/>
    </source>
</evidence>
<dbReference type="Proteomes" id="UP000036987">
    <property type="component" value="Unassembled WGS sequence"/>
</dbReference>
<dbReference type="InterPro" id="IPR001965">
    <property type="entry name" value="Znf_PHD"/>
</dbReference>
<dbReference type="Pfam" id="PF23209">
    <property type="entry name" value="IDM1_C"/>
    <property type="match status" value="1"/>
</dbReference>
<sequence length="885" mass="97777">MSDEGVRKTDSAIPSSSYTKETFLLRSGARSGLKREFAFALKAQTEISINSTGRTRSGKIHRPSSSSRDETRSLNDAENGAEVLGGMTTDDDEFTENQIEMRSNGCLYTGVKKDEVPDVEMEIVNNVELGERLIDNVSVAEARVLADEHNLNTNLANIGIQNKQIDEQTRVYTNGIASSAISVNRLNKHLDADLPEIMSTILNGKLDKKSSISTTTKNYPYVDPSSMVANSDCSDGLDEVRGREFTIENPNSARLKIIPPKKMGMKMSKSINLTKIPSNVKELLGTGLLEGLAVKYIASIKKKDKALRGVIKDGGILCLCSSCNGTNIFTAYRFEVHSGSTKKHPSDYIFLDNGKCLHDVLRACTNVPLDLLESTIQNAIGSAKSIRVSSRVPLDTSESTVDTCKRCNELYQPSPNGVLSSICDKCLALKLNKPSSFIPHKNTRLLKSSLSPDSSKSVISEKKSVHGKITTKDTWLHKLVFMNDTLLDGTEVAYYARGQRLLEGYIKEGGIFCNCCNNVVSPSQFESHAGWAKRRKPYLNIYTSNGVSLHELAVSLSKDKKFTGRQNDKLCRICSDTGDLILCDVCPRAYHKECVGLSSTPTGDWYCPCCEAMHHREKYVAHNENAIAAGRVSGVDSIEQIFKRCIRIVQSAETDASSCVLCRCHDFSNSEFGPRTVILCDQCEKEFHIGCLKEHKIADLKELPEENWFCCPCCSETHTALQKLLLSGSSQPLPEVLLENIKKKYVEKDLDIETGLDVRWSLLNGKVASPDCRLVLAKVISIFHETFNPIIDLFTGEDLIPAMVYGRNMRDQDFGGMYCLVLTVNSIVVSAGILRVLGVDAAELPLAATTKESQTWLLSVIVFMHGDFIVILECEKYRTSSYQGS</sequence>
<evidence type="ECO:0000313" key="10">
    <source>
        <dbReference type="Proteomes" id="UP000036987"/>
    </source>
</evidence>
<accession>A0A0K9P5G7</accession>
<evidence type="ECO:0000256" key="3">
    <source>
        <dbReference type="ARBA" id="ARBA00022771"/>
    </source>
</evidence>
<dbReference type="PANTHER" id="PTHR47025:SF2">
    <property type="entry name" value="AUTOIMMUNE REGULATOR"/>
    <property type="match status" value="1"/>
</dbReference>
<dbReference type="InterPro" id="IPR019786">
    <property type="entry name" value="Zinc_finger_PHD-type_CS"/>
</dbReference>
<dbReference type="InterPro" id="IPR059153">
    <property type="entry name" value="NSD_PHD-1st"/>
</dbReference>
<keyword evidence="10" id="KW-1185">Reference proteome</keyword>
<organism evidence="9 10">
    <name type="scientific">Zostera marina</name>
    <name type="common">Eelgrass</name>
    <dbReference type="NCBI Taxonomy" id="29655"/>
    <lineage>
        <taxon>Eukaryota</taxon>
        <taxon>Viridiplantae</taxon>
        <taxon>Streptophyta</taxon>
        <taxon>Embryophyta</taxon>
        <taxon>Tracheophyta</taxon>
        <taxon>Spermatophyta</taxon>
        <taxon>Magnoliopsida</taxon>
        <taxon>Liliopsida</taxon>
        <taxon>Zosteraceae</taxon>
        <taxon>Zostera</taxon>
    </lineage>
</organism>
<dbReference type="EMBL" id="LFYR01001173">
    <property type="protein sequence ID" value="KMZ64239.1"/>
    <property type="molecule type" value="Genomic_DNA"/>
</dbReference>
<keyword evidence="4" id="KW-0862">Zinc</keyword>
<dbReference type="SUPFAM" id="SSF57903">
    <property type="entry name" value="FYVE/PHD zinc finger"/>
    <property type="match status" value="2"/>
</dbReference>
<comment type="caution">
    <text evidence="9">The sequence shown here is derived from an EMBL/GenBank/DDBJ whole genome shotgun (WGS) entry which is preliminary data.</text>
</comment>
<evidence type="ECO:0000313" key="9">
    <source>
        <dbReference type="EMBL" id="KMZ64239.1"/>
    </source>
</evidence>
<dbReference type="AlphaFoldDB" id="A0A0K9P5G7"/>
<feature type="domain" description="PHD-type" evidence="8">
    <location>
        <begin position="568"/>
        <end position="613"/>
    </location>
</feature>
<comment type="subcellular location">
    <subcellularLocation>
        <location evidence="1">Nucleus</location>
    </subcellularLocation>
</comment>